<dbReference type="Proteomes" id="UP000887116">
    <property type="component" value="Unassembled WGS sequence"/>
</dbReference>
<keyword evidence="2" id="KW-1185">Reference proteome</keyword>
<dbReference type="EMBL" id="BMAO01027624">
    <property type="protein sequence ID" value="GFR18518.1"/>
    <property type="molecule type" value="Genomic_DNA"/>
</dbReference>
<gene>
    <name evidence="1" type="ORF">TNCT_675801</name>
</gene>
<sequence length="173" mass="19633">MNSPFYCQINKETGKGISLSNTISDFKIFCETTSKLYLGNGLVHSCPNKLSKYFRMLSSERAPTARNFDAAFGDGSVKKHTTPCQYAKFESGDASLTNVDRGRQDTDVHNEVLRVIVEQNPGNIVWDYAEELSATSTNLSSYLTMIDKVKKWINGFFEILREKRMRIKKKVNV</sequence>
<proteinExistence type="predicted"/>
<evidence type="ECO:0000313" key="2">
    <source>
        <dbReference type="Proteomes" id="UP000887116"/>
    </source>
</evidence>
<name>A0A8X6JB86_TRICU</name>
<protein>
    <submittedName>
        <fullName evidence="1">Uncharacterized protein</fullName>
    </submittedName>
</protein>
<organism evidence="1 2">
    <name type="scientific">Trichonephila clavata</name>
    <name type="common">Joro spider</name>
    <name type="synonym">Nephila clavata</name>
    <dbReference type="NCBI Taxonomy" id="2740835"/>
    <lineage>
        <taxon>Eukaryota</taxon>
        <taxon>Metazoa</taxon>
        <taxon>Ecdysozoa</taxon>
        <taxon>Arthropoda</taxon>
        <taxon>Chelicerata</taxon>
        <taxon>Arachnida</taxon>
        <taxon>Araneae</taxon>
        <taxon>Araneomorphae</taxon>
        <taxon>Entelegynae</taxon>
        <taxon>Araneoidea</taxon>
        <taxon>Nephilidae</taxon>
        <taxon>Trichonephila</taxon>
    </lineage>
</organism>
<comment type="caution">
    <text evidence="1">The sequence shown here is derived from an EMBL/GenBank/DDBJ whole genome shotgun (WGS) entry which is preliminary data.</text>
</comment>
<reference evidence="1" key="1">
    <citation type="submission" date="2020-07" db="EMBL/GenBank/DDBJ databases">
        <title>Multicomponent nature underlies the extraordinary mechanical properties of spider dragline silk.</title>
        <authorList>
            <person name="Kono N."/>
            <person name="Nakamura H."/>
            <person name="Mori M."/>
            <person name="Yoshida Y."/>
            <person name="Ohtoshi R."/>
            <person name="Malay A.D."/>
            <person name="Moran D.A.P."/>
            <person name="Tomita M."/>
            <person name="Numata K."/>
            <person name="Arakawa K."/>
        </authorList>
    </citation>
    <scope>NUCLEOTIDE SEQUENCE</scope>
</reference>
<accession>A0A8X6JB86</accession>
<evidence type="ECO:0000313" key="1">
    <source>
        <dbReference type="EMBL" id="GFR18518.1"/>
    </source>
</evidence>
<dbReference type="AlphaFoldDB" id="A0A8X6JB86"/>